<evidence type="ECO:0000313" key="2">
    <source>
        <dbReference type="EMBL" id="PYD37910.1"/>
    </source>
</evidence>
<proteinExistence type="predicted"/>
<accession>A0A318NVT7</accession>
<protein>
    <recommendedName>
        <fullName evidence="1">DUF5983 domain-containing protein</fullName>
    </recommendedName>
</protein>
<feature type="domain" description="DUF5983" evidence="1">
    <location>
        <begin position="15"/>
        <end position="109"/>
    </location>
</feature>
<reference evidence="2 3" key="1">
    <citation type="submission" date="2017-11" db="EMBL/GenBank/DDBJ databases">
        <title>Genome sequence of the oocydin A producing rhizobacterium Serratia plymuthica 4Rx5.</title>
        <authorList>
            <person name="Matilla M.A."/>
            <person name="Udaondo Z."/>
            <person name="Salmond G.P.C."/>
        </authorList>
    </citation>
    <scope>NUCLEOTIDE SEQUENCE [LARGE SCALE GENOMIC DNA]</scope>
    <source>
        <strain evidence="2 3">4Rx5</strain>
    </source>
</reference>
<evidence type="ECO:0000313" key="3">
    <source>
        <dbReference type="Proteomes" id="UP000248196"/>
    </source>
</evidence>
<gene>
    <name evidence="2" type="ORF">CT690_17765</name>
</gene>
<dbReference type="RefSeq" id="WP_020453718.1">
    <property type="nucleotide sequence ID" value="NZ_PESE01000005.1"/>
</dbReference>
<organism evidence="2 3">
    <name type="scientific">Serratia plymuthica</name>
    <dbReference type="NCBI Taxonomy" id="82996"/>
    <lineage>
        <taxon>Bacteria</taxon>
        <taxon>Pseudomonadati</taxon>
        <taxon>Pseudomonadota</taxon>
        <taxon>Gammaproteobacteria</taxon>
        <taxon>Enterobacterales</taxon>
        <taxon>Yersiniaceae</taxon>
        <taxon>Serratia</taxon>
    </lineage>
</organism>
<evidence type="ECO:0000259" key="1">
    <source>
        <dbReference type="Pfam" id="PF19419"/>
    </source>
</evidence>
<dbReference type="AlphaFoldDB" id="A0A318NVT7"/>
<name>A0A318NVT7_SERPL</name>
<dbReference type="OrthoDB" id="6636466at2"/>
<dbReference type="InterPro" id="IPR046025">
    <property type="entry name" value="DUF5983"/>
</dbReference>
<dbReference type="Proteomes" id="UP000248196">
    <property type="component" value="Unassembled WGS sequence"/>
</dbReference>
<dbReference type="Pfam" id="PF19419">
    <property type="entry name" value="DUF5983"/>
    <property type="match status" value="1"/>
</dbReference>
<dbReference type="EMBL" id="PESE01000005">
    <property type="protein sequence ID" value="PYD37910.1"/>
    <property type="molecule type" value="Genomic_DNA"/>
</dbReference>
<comment type="caution">
    <text evidence="2">The sequence shown here is derived from an EMBL/GenBank/DDBJ whole genome shotgun (WGS) entry which is preliminary data.</text>
</comment>
<sequence length="109" mass="12417">MTRSILPADMLLKGVQCSTAHITDDDNAVLYHASQQQEDYGNGEWIHFSGSGYLIRLNAWQYPILRLKRLGMSKASRRFIVALMQHHRIAFLHLDAVGDVISGFAIFDW</sequence>